<gene>
    <name evidence="1" type="ORF">C1702_12075</name>
    <name evidence="2" type="ORF">EV676_10130</name>
</gene>
<accession>A0A2S5T3C8</accession>
<evidence type="ECO:0000313" key="1">
    <source>
        <dbReference type="EMBL" id="PPE69429.1"/>
    </source>
</evidence>
<evidence type="ECO:0000313" key="4">
    <source>
        <dbReference type="Proteomes" id="UP000294772"/>
    </source>
</evidence>
<dbReference type="Proteomes" id="UP000239406">
    <property type="component" value="Unassembled WGS sequence"/>
</dbReference>
<dbReference type="EMBL" id="PSNY01000012">
    <property type="protein sequence ID" value="PPE69429.1"/>
    <property type="molecule type" value="Genomic_DNA"/>
</dbReference>
<keyword evidence="3" id="KW-1185">Reference proteome</keyword>
<dbReference type="EMBL" id="SLXF01000001">
    <property type="protein sequence ID" value="TCP09457.1"/>
    <property type="molecule type" value="Genomic_DNA"/>
</dbReference>
<evidence type="ECO:0000313" key="3">
    <source>
        <dbReference type="Proteomes" id="UP000239406"/>
    </source>
</evidence>
<evidence type="ECO:0000313" key="2">
    <source>
        <dbReference type="EMBL" id="TCP09457.1"/>
    </source>
</evidence>
<organism evidence="1 3">
    <name type="scientific">Caldimonas thermodepolymerans</name>
    <dbReference type="NCBI Taxonomy" id="215580"/>
    <lineage>
        <taxon>Bacteria</taxon>
        <taxon>Pseudomonadati</taxon>
        <taxon>Pseudomonadota</taxon>
        <taxon>Betaproteobacteria</taxon>
        <taxon>Burkholderiales</taxon>
        <taxon>Sphaerotilaceae</taxon>
        <taxon>Caldimonas</taxon>
    </lineage>
</organism>
<dbReference type="AlphaFoldDB" id="A0A2S5T3C8"/>
<sequence length="80" mass="8964">MERFINTSIRVGKYLISPLSREQRDGRHAASVSIRSGTGSATHDRVLRLVPVFDTQQAALRYATEQGLQWIAKASVPYPH</sequence>
<protein>
    <submittedName>
        <fullName evidence="1">Uncharacterized protein</fullName>
    </submittedName>
</protein>
<proteinExistence type="predicted"/>
<reference evidence="1 3" key="1">
    <citation type="submission" date="2018-02" db="EMBL/GenBank/DDBJ databases">
        <title>Reclassifiation of [Polyangium] brachysporum DSM 7029 as Guopingzhaonella breviflexa gen. nov., sp. nov., a member of the family Comamonadaceae.</title>
        <authorList>
            <person name="Tang B."/>
        </authorList>
    </citation>
    <scope>NUCLEOTIDE SEQUENCE [LARGE SCALE GENOMIC DNA]</scope>
    <source>
        <strain evidence="1 3">DSM 15344</strain>
    </source>
</reference>
<reference evidence="2 4" key="2">
    <citation type="submission" date="2019-03" db="EMBL/GenBank/DDBJ databases">
        <title>Genomic Encyclopedia of Type Strains, Phase IV (KMG-IV): sequencing the most valuable type-strain genomes for metagenomic binning, comparative biology and taxonomic classification.</title>
        <authorList>
            <person name="Goeker M."/>
        </authorList>
    </citation>
    <scope>NUCLEOTIDE SEQUENCE [LARGE SCALE GENOMIC DNA]</scope>
    <source>
        <strain evidence="2 4">DSM 15264</strain>
    </source>
</reference>
<dbReference type="OrthoDB" id="8689649at2"/>
<comment type="caution">
    <text evidence="1">The sequence shown here is derived from an EMBL/GenBank/DDBJ whole genome shotgun (WGS) entry which is preliminary data.</text>
</comment>
<dbReference type="RefSeq" id="WP_104357956.1">
    <property type="nucleotide sequence ID" value="NZ_CALFFA010000022.1"/>
</dbReference>
<name>A0A2S5T3C8_9BURK</name>
<dbReference type="Proteomes" id="UP000294772">
    <property type="component" value="Unassembled WGS sequence"/>
</dbReference>